<sequence length="189" mass="21093">AACLLTWRWFNQEAEPPEAVKYIADYDTWTFKFGDTTRHFQAGLSVEENINDPTSTTWIELLDKRRNDFQDVLDRGRAIYKYQVGLVSSLIHGGDISQFGGFRAFVVNVPVILASLAGEIVRERKIDVDFMLGWSCSADKDETWKMTCSLRSTKPGFDVGAIAKRFGGGGHPGAAGFVKKISLPLKRVV</sequence>
<name>X0U399_9ZZZZ</name>
<feature type="domain" description="DHHA1" evidence="1">
    <location>
        <begin position="140"/>
        <end position="178"/>
    </location>
</feature>
<accession>X0U399</accession>
<proteinExistence type="predicted"/>
<dbReference type="Pfam" id="PF02272">
    <property type="entry name" value="DHHA1"/>
    <property type="match status" value="1"/>
</dbReference>
<organism evidence="2">
    <name type="scientific">marine sediment metagenome</name>
    <dbReference type="NCBI Taxonomy" id="412755"/>
    <lineage>
        <taxon>unclassified sequences</taxon>
        <taxon>metagenomes</taxon>
        <taxon>ecological metagenomes</taxon>
    </lineage>
</organism>
<comment type="caution">
    <text evidence="2">The sequence shown here is derived from an EMBL/GenBank/DDBJ whole genome shotgun (WGS) entry which is preliminary data.</text>
</comment>
<evidence type="ECO:0000313" key="2">
    <source>
        <dbReference type="EMBL" id="GAF99994.1"/>
    </source>
</evidence>
<evidence type="ECO:0000259" key="1">
    <source>
        <dbReference type="Pfam" id="PF02272"/>
    </source>
</evidence>
<dbReference type="Gene3D" id="3.10.310.30">
    <property type="match status" value="1"/>
</dbReference>
<feature type="non-terminal residue" evidence="2">
    <location>
        <position position="1"/>
    </location>
</feature>
<dbReference type="InterPro" id="IPR038763">
    <property type="entry name" value="DHH_sf"/>
</dbReference>
<dbReference type="InterPro" id="IPR003156">
    <property type="entry name" value="DHHA1_dom"/>
</dbReference>
<protein>
    <recommendedName>
        <fullName evidence="1">DHHA1 domain-containing protein</fullName>
    </recommendedName>
</protein>
<dbReference type="EMBL" id="BARS01026293">
    <property type="protein sequence ID" value="GAF99994.1"/>
    <property type="molecule type" value="Genomic_DNA"/>
</dbReference>
<dbReference type="GO" id="GO:0003676">
    <property type="term" value="F:nucleic acid binding"/>
    <property type="evidence" value="ECO:0007669"/>
    <property type="project" value="InterPro"/>
</dbReference>
<gene>
    <name evidence="2" type="ORF">S01H1_41447</name>
</gene>
<dbReference type="AlphaFoldDB" id="X0U399"/>
<reference evidence="2" key="1">
    <citation type="journal article" date="2014" name="Front. Microbiol.">
        <title>High frequency of phylogenetically diverse reductive dehalogenase-homologous genes in deep subseafloor sedimentary metagenomes.</title>
        <authorList>
            <person name="Kawai M."/>
            <person name="Futagami T."/>
            <person name="Toyoda A."/>
            <person name="Takaki Y."/>
            <person name="Nishi S."/>
            <person name="Hori S."/>
            <person name="Arai W."/>
            <person name="Tsubouchi T."/>
            <person name="Morono Y."/>
            <person name="Uchiyama I."/>
            <person name="Ito T."/>
            <person name="Fujiyama A."/>
            <person name="Inagaki F."/>
            <person name="Takami H."/>
        </authorList>
    </citation>
    <scope>NUCLEOTIDE SEQUENCE</scope>
    <source>
        <strain evidence="2">Expedition CK06-06</strain>
    </source>
</reference>
<dbReference type="SUPFAM" id="SSF64182">
    <property type="entry name" value="DHH phosphoesterases"/>
    <property type="match status" value="1"/>
</dbReference>